<proteinExistence type="inferred from homology"/>
<organism evidence="4 5">
    <name type="scientific">Actinomadura rudentiformis</name>
    <dbReference type="NCBI Taxonomy" id="359158"/>
    <lineage>
        <taxon>Bacteria</taxon>
        <taxon>Bacillati</taxon>
        <taxon>Actinomycetota</taxon>
        <taxon>Actinomycetes</taxon>
        <taxon>Streptosporangiales</taxon>
        <taxon>Thermomonosporaceae</taxon>
        <taxon>Actinomadura</taxon>
    </lineage>
</organism>
<accession>A0A6H9Z4K1</accession>
<sequence length="193" mass="21020">MLRGMTFNRDHPPTEATEPSVPGPTSVGVPAAGDYRIDPESSAVAFTTRHLFGLAAVQGSFHLHDGHIHVADPTQESWTRAAISAASVQTGNPNRDASIRSPRLLATADHPDITFTSSRLGQTDGHWVLHGDLSVRGMSRPIQVHIDDVHAGETRIRLHATARVDRHAFGITRYRGLAARHLTLRLDVIADRT</sequence>
<evidence type="ECO:0000259" key="3">
    <source>
        <dbReference type="SMART" id="SM00867"/>
    </source>
</evidence>
<dbReference type="SUPFAM" id="SSF101874">
    <property type="entry name" value="YceI-like"/>
    <property type="match status" value="1"/>
</dbReference>
<evidence type="ECO:0000313" key="5">
    <source>
        <dbReference type="Proteomes" id="UP000468735"/>
    </source>
</evidence>
<dbReference type="Gene3D" id="2.40.128.110">
    <property type="entry name" value="Lipid/polyisoprenoid-binding, YceI-like"/>
    <property type="match status" value="1"/>
</dbReference>
<dbReference type="PANTHER" id="PTHR34406">
    <property type="entry name" value="PROTEIN YCEI"/>
    <property type="match status" value="1"/>
</dbReference>
<comment type="caution">
    <text evidence="4">The sequence shown here is derived from an EMBL/GenBank/DDBJ whole genome shotgun (WGS) entry which is preliminary data.</text>
</comment>
<dbReference type="InterPro" id="IPR007372">
    <property type="entry name" value="Lipid/polyisoprenoid-bd_YceI"/>
</dbReference>
<dbReference type="PANTHER" id="PTHR34406:SF1">
    <property type="entry name" value="PROTEIN YCEI"/>
    <property type="match status" value="1"/>
</dbReference>
<dbReference type="SMART" id="SM00867">
    <property type="entry name" value="YceI"/>
    <property type="match status" value="1"/>
</dbReference>
<dbReference type="EMBL" id="WBMT01000005">
    <property type="protein sequence ID" value="KAB2349731.1"/>
    <property type="molecule type" value="Genomic_DNA"/>
</dbReference>
<keyword evidence="5" id="KW-1185">Reference proteome</keyword>
<dbReference type="InterPro" id="IPR036761">
    <property type="entry name" value="TTHA0802/YceI-like_sf"/>
</dbReference>
<reference evidence="4 5" key="1">
    <citation type="submission" date="2019-09" db="EMBL/GenBank/DDBJ databases">
        <title>Actinomadura physcomitrii sp. nov., a novel actinomycete isolated from moss [Physcomitrium sphaericum (Ludw) Fuernr].</title>
        <authorList>
            <person name="Zhuang X."/>
            <person name="Liu C."/>
        </authorList>
    </citation>
    <scope>NUCLEOTIDE SEQUENCE [LARGE SCALE GENOMIC DNA]</scope>
    <source>
        <strain evidence="4 5">HMC1</strain>
    </source>
</reference>
<name>A0A6H9Z4K1_9ACTN</name>
<feature type="region of interest" description="Disordered" evidence="2">
    <location>
        <begin position="1"/>
        <end position="25"/>
    </location>
</feature>
<evidence type="ECO:0000256" key="1">
    <source>
        <dbReference type="ARBA" id="ARBA00008812"/>
    </source>
</evidence>
<dbReference type="Pfam" id="PF04264">
    <property type="entry name" value="YceI"/>
    <property type="match status" value="1"/>
</dbReference>
<evidence type="ECO:0000313" key="4">
    <source>
        <dbReference type="EMBL" id="KAB2349731.1"/>
    </source>
</evidence>
<feature type="domain" description="Lipid/polyisoprenoid-binding YceI-like" evidence="3">
    <location>
        <begin position="34"/>
        <end position="191"/>
    </location>
</feature>
<gene>
    <name evidence="4" type="ORF">F8566_13395</name>
</gene>
<dbReference type="Proteomes" id="UP000468735">
    <property type="component" value="Unassembled WGS sequence"/>
</dbReference>
<protein>
    <submittedName>
        <fullName evidence="4">YceI family protein</fullName>
    </submittedName>
</protein>
<evidence type="ECO:0000256" key="2">
    <source>
        <dbReference type="SAM" id="MobiDB-lite"/>
    </source>
</evidence>
<dbReference type="AlphaFoldDB" id="A0A6H9Z4K1"/>
<comment type="similarity">
    <text evidence="1">Belongs to the UPF0312 family.</text>
</comment>
<dbReference type="OrthoDB" id="9811006at2"/>